<reference evidence="6 7" key="1">
    <citation type="submission" date="2014-03" db="EMBL/GenBank/DDBJ databases">
        <title>The genome of Kluyveromyces dobzhanskii.</title>
        <authorList>
            <person name="Nystedt B."/>
            <person name="Astrom S."/>
        </authorList>
    </citation>
    <scope>NUCLEOTIDE SEQUENCE [LARGE SCALE GENOMIC DNA]</scope>
    <source>
        <strain evidence="6 7">CBS 2104</strain>
    </source>
</reference>
<evidence type="ECO:0000256" key="5">
    <source>
        <dbReference type="SAM" id="MobiDB-lite"/>
    </source>
</evidence>
<dbReference type="OrthoDB" id="162638at2759"/>
<dbReference type="Proteomes" id="UP000031516">
    <property type="component" value="Unassembled WGS sequence"/>
</dbReference>
<dbReference type="InterPro" id="IPR037229">
    <property type="entry name" value="Ribosomal_bL35_sf"/>
</dbReference>
<evidence type="ECO:0000256" key="4">
    <source>
        <dbReference type="ARBA" id="ARBA00072523"/>
    </source>
</evidence>
<evidence type="ECO:0000313" key="6">
    <source>
        <dbReference type="EMBL" id="CDO96443.1"/>
    </source>
</evidence>
<evidence type="ECO:0000256" key="3">
    <source>
        <dbReference type="ARBA" id="ARBA00023274"/>
    </source>
</evidence>
<dbReference type="PANTHER" id="PTHR33343">
    <property type="entry name" value="54S RIBOSOMAL PROTEIN BL35M"/>
    <property type="match status" value="1"/>
</dbReference>
<evidence type="ECO:0000256" key="1">
    <source>
        <dbReference type="ARBA" id="ARBA00006598"/>
    </source>
</evidence>
<evidence type="ECO:0000313" key="7">
    <source>
        <dbReference type="Proteomes" id="UP000031516"/>
    </source>
</evidence>
<protein>
    <recommendedName>
        <fullName evidence="4">Large ribosomal subunit protein bL35c</fullName>
    </recommendedName>
</protein>
<feature type="compositionally biased region" description="Polar residues" evidence="5">
    <location>
        <begin position="66"/>
        <end position="76"/>
    </location>
</feature>
<dbReference type="Pfam" id="PF01632">
    <property type="entry name" value="Ribosomal_L35p"/>
    <property type="match status" value="1"/>
</dbReference>
<dbReference type="InterPro" id="IPR021137">
    <property type="entry name" value="Ribosomal_bL35-like"/>
</dbReference>
<dbReference type="SUPFAM" id="SSF143034">
    <property type="entry name" value="L35p-like"/>
    <property type="match status" value="1"/>
</dbReference>
<name>A0A0A8LBI3_9SACH</name>
<sequence length="95" mass="10471">MLSSIFGSVMGFSARTGFLGSKATVTSLILTRNLMKTHKGAAKRWKKTANSFKRGKAGRNHGNAGWSRNSLKSLSGRSLADSTHMHRLKRLLPYH</sequence>
<dbReference type="GO" id="GO:0006412">
    <property type="term" value="P:translation"/>
    <property type="evidence" value="ECO:0007669"/>
    <property type="project" value="InterPro"/>
</dbReference>
<keyword evidence="2" id="KW-0689">Ribosomal protein</keyword>
<feature type="compositionally biased region" description="Basic residues" evidence="5">
    <location>
        <begin position="42"/>
        <end position="59"/>
    </location>
</feature>
<dbReference type="InterPro" id="IPR001706">
    <property type="entry name" value="Ribosomal_bL35"/>
</dbReference>
<feature type="region of interest" description="Disordered" evidence="5">
    <location>
        <begin position="42"/>
        <end position="79"/>
    </location>
</feature>
<dbReference type="FunFam" id="4.10.410.60:FF:000001">
    <property type="entry name" value="50S ribosomal protein L35"/>
    <property type="match status" value="1"/>
</dbReference>
<dbReference type="AlphaFoldDB" id="A0A0A8LBI3"/>
<accession>A0A0A8LBI3</accession>
<comment type="caution">
    <text evidence="6">The sequence shown here is derived from an EMBL/GenBank/DDBJ whole genome shotgun (WGS) entry which is preliminary data.</text>
</comment>
<dbReference type="EMBL" id="CCBQ010000047">
    <property type="protein sequence ID" value="CDO96443.1"/>
    <property type="molecule type" value="Genomic_DNA"/>
</dbReference>
<proteinExistence type="inferred from homology"/>
<gene>
    <name evidence="6" type="ORF">KLDO_g4647B</name>
</gene>
<dbReference type="GO" id="GO:0015934">
    <property type="term" value="C:large ribosomal subunit"/>
    <property type="evidence" value="ECO:0007669"/>
    <property type="project" value="TreeGrafter"/>
</dbReference>
<comment type="similarity">
    <text evidence="1">Belongs to the bacterial ribosomal protein bL35 family.</text>
</comment>
<dbReference type="GO" id="GO:0003735">
    <property type="term" value="F:structural constituent of ribosome"/>
    <property type="evidence" value="ECO:0007669"/>
    <property type="project" value="InterPro"/>
</dbReference>
<keyword evidence="7" id="KW-1185">Reference proteome</keyword>
<keyword evidence="3" id="KW-0687">Ribonucleoprotein</keyword>
<evidence type="ECO:0000256" key="2">
    <source>
        <dbReference type="ARBA" id="ARBA00022980"/>
    </source>
</evidence>
<dbReference type="Gene3D" id="4.10.410.60">
    <property type="match status" value="1"/>
</dbReference>
<dbReference type="PANTHER" id="PTHR33343:SF1">
    <property type="entry name" value="LARGE RIBOSOMAL SUBUNIT PROTEIN BL35M"/>
    <property type="match status" value="1"/>
</dbReference>
<organism evidence="6 7">
    <name type="scientific">Kluyveromyces dobzhanskii CBS 2104</name>
    <dbReference type="NCBI Taxonomy" id="1427455"/>
    <lineage>
        <taxon>Eukaryota</taxon>
        <taxon>Fungi</taxon>
        <taxon>Dikarya</taxon>
        <taxon>Ascomycota</taxon>
        <taxon>Saccharomycotina</taxon>
        <taxon>Saccharomycetes</taxon>
        <taxon>Saccharomycetales</taxon>
        <taxon>Saccharomycetaceae</taxon>
        <taxon>Kluyveromyces</taxon>
    </lineage>
</organism>